<dbReference type="Pfam" id="PF01979">
    <property type="entry name" value="Amidohydro_1"/>
    <property type="match status" value="1"/>
</dbReference>
<dbReference type="InterPro" id="IPR006680">
    <property type="entry name" value="Amidohydro-rel"/>
</dbReference>
<keyword evidence="2 4" id="KW-0378">Hydrolase</keyword>
<dbReference type="InterPro" id="IPR050287">
    <property type="entry name" value="MTA/SAH_deaminase"/>
</dbReference>
<dbReference type="RefSeq" id="WP_012172897.1">
    <property type="nucleotide sequence ID" value="NC_009937.1"/>
</dbReference>
<evidence type="ECO:0000259" key="3">
    <source>
        <dbReference type="Pfam" id="PF01979"/>
    </source>
</evidence>
<keyword evidence="5" id="KW-1185">Reference proteome</keyword>
<dbReference type="EMBL" id="AP009384">
    <property type="protein sequence ID" value="BAF90375.1"/>
    <property type="molecule type" value="Genomic_DNA"/>
</dbReference>
<reference evidence="4 5" key="1">
    <citation type="journal article" date="2007" name="Appl. Environ. Microbiol.">
        <title>Rhizobial factors required for stem nodule maturation and maintenance in Sesbania rostrata-Azorhizobium caulinodans ORS571 symbiosis.</title>
        <authorList>
            <person name="Suzuki S."/>
            <person name="Aono T."/>
            <person name="Lee KB."/>
            <person name="Suzuki T."/>
            <person name="Liu CT."/>
            <person name="Miwa H."/>
            <person name="Wakao S."/>
            <person name="Iki T."/>
            <person name="Oyaizu H."/>
        </authorList>
    </citation>
    <scope>NUCLEOTIDE SEQUENCE [LARGE SCALE GENOMIC DNA]</scope>
    <source>
        <strain evidence="5">ATCC 43989 / DSM 5975 / JCM 20966 / LMG 6465 / NBRC 14845 / NCIMB 13405 / ORS 571</strain>
    </source>
</reference>
<dbReference type="Proteomes" id="UP000000270">
    <property type="component" value="Chromosome"/>
</dbReference>
<evidence type="ECO:0000313" key="5">
    <source>
        <dbReference type="Proteomes" id="UP000000270"/>
    </source>
</evidence>
<dbReference type="KEGG" id="azc:AZC_4377"/>
<dbReference type="PANTHER" id="PTHR43794">
    <property type="entry name" value="AMINOHYDROLASE SSNA-RELATED"/>
    <property type="match status" value="1"/>
</dbReference>
<feature type="domain" description="Amidohydrolase-related" evidence="3">
    <location>
        <begin position="68"/>
        <end position="418"/>
    </location>
</feature>
<dbReference type="HOGENOM" id="CLU_012358_2_1_5"/>
<dbReference type="SUPFAM" id="SSF51338">
    <property type="entry name" value="Composite domain of metallo-dependent hydrolases"/>
    <property type="match status" value="1"/>
</dbReference>
<dbReference type="PANTHER" id="PTHR43794:SF11">
    <property type="entry name" value="AMIDOHYDROLASE-RELATED DOMAIN-CONTAINING PROTEIN"/>
    <property type="match status" value="1"/>
</dbReference>
<dbReference type="Gene3D" id="3.20.20.140">
    <property type="entry name" value="Metal-dependent hydrolases"/>
    <property type="match status" value="1"/>
</dbReference>
<dbReference type="AlphaFoldDB" id="A8HVZ8"/>
<sequence length="456" mass="48390">MTATLAAPEPCDLLVRARAALVLDAEGTVLSDVALAITGNRITHIGPAAETARLFAPRQTVGSPHHLLMPGLVNTHNHTPLMVVRGMVEDVGFAPAYTPGIPQGDMLSEEEAFLLARLGAYEMLRFGSTTVVDFYRHPMALAAAAHEIGLRSFIGGRIMDADTSALARREWRADRDQGERTLREAMDFVAVWSGRSELITPILGPHAPDTCSPGLLRHVAEVAEVGQMILNTHLHQSPMEVEIVQARDGKRPVELMDEVGLLGPRLIAGHCIHMTESDMALFGSRGAVVAHVPVGNAAHGSVASMRALERAGARISLCTDTKSGDMFEAMRMAIAATRIRGEGFTVSSHDVLRWATHNGAAALGLEGEIGVLKVGARADLVLLDTRAPNLSPLIDGPGLVVHSASGGNVDTVVVDGAVLLEGGRPTRFDGDEVVAAAQKVARGLWERAGRTPRVSA</sequence>
<evidence type="ECO:0000256" key="1">
    <source>
        <dbReference type="ARBA" id="ARBA00006745"/>
    </source>
</evidence>
<reference evidence="4 5" key="3">
    <citation type="journal article" date="2008" name="BMC Genomics">
        <title>The genome of the versatile nitrogen fixer Azorhizobium caulinodans ORS571.</title>
        <authorList>
            <person name="Lee KB."/>
            <person name="Backer P.D."/>
            <person name="Aono T."/>
            <person name="Liu CT."/>
            <person name="Suzuki S."/>
            <person name="Suzuki T."/>
            <person name="Kaneko T."/>
            <person name="Yamada M."/>
            <person name="Tabata S."/>
            <person name="Kupfer D.M."/>
            <person name="Najar F.Z."/>
            <person name="Wiley G.B."/>
            <person name="Roe B."/>
            <person name="Binnewies T.T."/>
            <person name="Ussery D.W."/>
            <person name="D'Haeze W."/>
            <person name="Herder J.D."/>
            <person name="Gevers D."/>
            <person name="Vereecke D."/>
            <person name="Holsters M."/>
            <person name="Oyaizu H."/>
        </authorList>
    </citation>
    <scope>NUCLEOTIDE SEQUENCE [LARGE SCALE GENOMIC DNA]</scope>
    <source>
        <strain evidence="5">ATCC 43989 / DSM 5975 / JCM 20966 / LMG 6465 / NBRC 14845 / NCIMB 13405 / ORS 571</strain>
    </source>
</reference>
<evidence type="ECO:0000256" key="2">
    <source>
        <dbReference type="ARBA" id="ARBA00022801"/>
    </source>
</evidence>
<comment type="similarity">
    <text evidence="1">Belongs to the metallo-dependent hydrolases superfamily. ATZ/TRZ family.</text>
</comment>
<dbReference type="Gene3D" id="2.30.40.10">
    <property type="entry name" value="Urease, subunit C, domain 1"/>
    <property type="match status" value="1"/>
</dbReference>
<reference evidence="5" key="2">
    <citation type="submission" date="2007-04" db="EMBL/GenBank/DDBJ databases">
        <title>Complete genome sequence of the nitrogen-fixing bacterium Azorhizobium caulinodans ORS571.</title>
        <authorList>
            <person name="Lee K.B."/>
            <person name="Backer P.D."/>
            <person name="Aono T."/>
            <person name="Liu C.T."/>
            <person name="Suzuki S."/>
            <person name="Suzuki T."/>
            <person name="Kaneko T."/>
            <person name="Yamada M."/>
            <person name="Tabata S."/>
            <person name="Kupfer D.M."/>
            <person name="Najar F.Z."/>
            <person name="Wiley G.B."/>
            <person name="Roe B."/>
            <person name="Binnewies T."/>
            <person name="Ussery D."/>
            <person name="Vereecke D."/>
            <person name="Gevers D."/>
            <person name="Holsters M."/>
            <person name="Oyaizu H."/>
        </authorList>
    </citation>
    <scope>NUCLEOTIDE SEQUENCE [LARGE SCALE GENOMIC DNA]</scope>
    <source>
        <strain evidence="5">ATCC 43989 / DSM 5975 / JCM 20966 / LMG 6465 / NBRC 14845 / NCIMB 13405 / ORS 571</strain>
    </source>
</reference>
<reference evidence="4 5" key="5">
    <citation type="journal article" date="2010" name="Appl. Environ. Microbiol.">
        <title>phrR-like gene praR of Azorhizobium caulinodans ORS571 is essential for symbiosis with Sesbania rostrata and is involved in expression of reb genes.</title>
        <authorList>
            <person name="Akiba N."/>
            <person name="Aono T."/>
            <person name="Toyazaki H."/>
            <person name="Sato S."/>
            <person name="Oyaizu H."/>
        </authorList>
    </citation>
    <scope>NUCLEOTIDE SEQUENCE [LARGE SCALE GENOMIC DNA]</scope>
    <source>
        <strain evidence="5">ATCC 43989 / DSM 5975 / JCM 20966 / LMG 6465 / NBRC 14845 / NCIMB 13405 / ORS 571</strain>
    </source>
</reference>
<dbReference type="InterPro" id="IPR032466">
    <property type="entry name" value="Metal_Hydrolase"/>
</dbReference>
<organism evidence="4 5">
    <name type="scientific">Azorhizobium caulinodans (strain ATCC 43989 / DSM 5975 / JCM 20966 / LMG 6465 / NBRC 14845 / NCIMB 13405 / ORS 571)</name>
    <dbReference type="NCBI Taxonomy" id="438753"/>
    <lineage>
        <taxon>Bacteria</taxon>
        <taxon>Pseudomonadati</taxon>
        <taxon>Pseudomonadota</taxon>
        <taxon>Alphaproteobacteria</taxon>
        <taxon>Hyphomicrobiales</taxon>
        <taxon>Xanthobacteraceae</taxon>
        <taxon>Azorhizobium</taxon>
    </lineage>
</organism>
<evidence type="ECO:0000313" key="4">
    <source>
        <dbReference type="EMBL" id="BAF90375.1"/>
    </source>
</evidence>
<dbReference type="GO" id="GO:0016810">
    <property type="term" value="F:hydrolase activity, acting on carbon-nitrogen (but not peptide) bonds"/>
    <property type="evidence" value="ECO:0007669"/>
    <property type="project" value="InterPro"/>
</dbReference>
<dbReference type="STRING" id="438753.AZC_4377"/>
<proteinExistence type="inferred from homology"/>
<name>A8HVZ8_AZOC5</name>
<accession>A8HVZ8</accession>
<dbReference type="eggNOG" id="COG0402">
    <property type="taxonomic scope" value="Bacteria"/>
</dbReference>
<reference evidence="4 5" key="4">
    <citation type="journal article" date="2009" name="Appl. Environ. Microbiol.">
        <title>Comparative genome-wide transcriptional profiling of Azorhizobium caulinodans ORS571 grown under free-living and symbiotic conditions.</title>
        <authorList>
            <person name="Tsukada S."/>
            <person name="Aono T."/>
            <person name="Akiba N."/>
            <person name="Lee KB."/>
            <person name="Liu CT."/>
            <person name="Toyazaki H."/>
            <person name="Oyaizu H."/>
        </authorList>
    </citation>
    <scope>NUCLEOTIDE SEQUENCE [LARGE SCALE GENOMIC DNA]</scope>
    <source>
        <strain evidence="5">ATCC 43989 / DSM 5975 / JCM 20966 / LMG 6465 / NBRC 14845 / NCIMB 13405 / ORS 571</strain>
    </source>
</reference>
<dbReference type="SUPFAM" id="SSF51556">
    <property type="entry name" value="Metallo-dependent hydrolases"/>
    <property type="match status" value="1"/>
</dbReference>
<gene>
    <name evidence="4" type="ordered locus">AZC_4377</name>
</gene>
<dbReference type="InterPro" id="IPR011059">
    <property type="entry name" value="Metal-dep_hydrolase_composite"/>
</dbReference>
<reference evidence="4 5" key="6">
    <citation type="journal article" date="2011" name="Appl. Environ. Microbiol.">
        <title>Involvement of the azorhizobial chromosome partition gene (parA) in the onset of bacteroid differentiation during Sesbania rostrata stem nodule development.</title>
        <authorList>
            <person name="Liu CT."/>
            <person name="Lee KB."/>
            <person name="Wang YS."/>
            <person name="Peng MH."/>
            <person name="Lee KT."/>
            <person name="Suzuki S."/>
            <person name="Suzuki T."/>
            <person name="Oyaizu H."/>
        </authorList>
    </citation>
    <scope>NUCLEOTIDE SEQUENCE [LARGE SCALE GENOMIC DNA]</scope>
    <source>
        <strain evidence="5">ATCC 43989 / DSM 5975 / JCM 20966 / LMG 6465 / NBRC 14845 / NCIMB 13405 / ORS 571</strain>
    </source>
</reference>
<protein>
    <submittedName>
        <fullName evidence="4">Putative chrolohydrolase</fullName>
    </submittedName>
</protein>